<protein>
    <submittedName>
        <fullName evidence="1">Uncharacterized protein</fullName>
    </submittedName>
</protein>
<comment type="caution">
    <text evidence="1">The sequence shown here is derived from an EMBL/GenBank/DDBJ whole genome shotgun (WGS) entry which is preliminary data.</text>
</comment>
<evidence type="ECO:0000313" key="2">
    <source>
        <dbReference type="Proteomes" id="UP000196331"/>
    </source>
</evidence>
<name>A0A1R4HVG5_9GAMM</name>
<reference evidence="1 2" key="1">
    <citation type="submission" date="2017-02" db="EMBL/GenBank/DDBJ databases">
        <authorList>
            <person name="Dridi B."/>
        </authorList>
    </citation>
    <scope>NUCLEOTIDE SEQUENCE [LARGE SCALE GENOMIC DNA]</scope>
    <source>
        <strain evidence="1 2">JB380</strain>
    </source>
</reference>
<organism evidence="1 2">
    <name type="scientific">Halomonas citrativorans</name>
    <dbReference type="NCBI Taxonomy" id="2742612"/>
    <lineage>
        <taxon>Bacteria</taxon>
        <taxon>Pseudomonadati</taxon>
        <taxon>Pseudomonadota</taxon>
        <taxon>Gammaproteobacteria</taxon>
        <taxon>Oceanospirillales</taxon>
        <taxon>Halomonadaceae</taxon>
        <taxon>Halomonas</taxon>
    </lineage>
</organism>
<dbReference type="AlphaFoldDB" id="A0A1R4HVG5"/>
<dbReference type="EMBL" id="FUKM01000021">
    <property type="protein sequence ID" value="SJN11446.1"/>
    <property type="molecule type" value="Genomic_DNA"/>
</dbReference>
<gene>
    <name evidence="1" type="ORF">CZ787_05935</name>
</gene>
<sequence length="60" mass="6784">MAFAIIEPYVCKALAGISSFLTHQRIKRSLYIHTGENKEKTILNTLCAWLYGSHGLVIDF</sequence>
<accession>A0A1R4HVG5</accession>
<proteinExistence type="predicted"/>
<dbReference type="Proteomes" id="UP000196331">
    <property type="component" value="Unassembled WGS sequence"/>
</dbReference>
<evidence type="ECO:0000313" key="1">
    <source>
        <dbReference type="EMBL" id="SJN11446.1"/>
    </source>
</evidence>